<organism evidence="2 3">
    <name type="scientific">Trichinella britovi</name>
    <name type="common">Parasitic roundworm</name>
    <dbReference type="NCBI Taxonomy" id="45882"/>
    <lineage>
        <taxon>Eukaryota</taxon>
        <taxon>Metazoa</taxon>
        <taxon>Ecdysozoa</taxon>
        <taxon>Nematoda</taxon>
        <taxon>Enoplea</taxon>
        <taxon>Dorylaimia</taxon>
        <taxon>Trichinellida</taxon>
        <taxon>Trichinellidae</taxon>
        <taxon>Trichinella</taxon>
    </lineage>
</organism>
<keyword evidence="1" id="KW-0812">Transmembrane</keyword>
<sequence length="125" mass="13923">MCGESVLSRSFQVNGDVASCLPSGVGMIYAFTLYSKERGLAPSPKMQWRATLYRRGYAPTTHFSLFTLGFWWYFSKMLCCLKILLVAVATCLSQTFRPVVPHHSPTIGNANISVSNLTACHPIYH</sequence>
<protein>
    <submittedName>
        <fullName evidence="2">Uncharacterized protein</fullName>
    </submittedName>
</protein>
<reference evidence="2 3" key="1">
    <citation type="submission" date="2015-01" db="EMBL/GenBank/DDBJ databases">
        <title>Evolution of Trichinella species and genotypes.</title>
        <authorList>
            <person name="Korhonen P.K."/>
            <person name="Edoardo P."/>
            <person name="Giuseppe L.R."/>
            <person name="Gasser R.B."/>
        </authorList>
    </citation>
    <scope>NUCLEOTIDE SEQUENCE [LARGE SCALE GENOMIC DNA]</scope>
    <source>
        <strain evidence="2">ISS120</strain>
    </source>
</reference>
<gene>
    <name evidence="2" type="ORF">T03_3568</name>
</gene>
<keyword evidence="1" id="KW-0472">Membrane</keyword>
<feature type="transmembrane region" description="Helical" evidence="1">
    <location>
        <begin position="16"/>
        <end position="35"/>
    </location>
</feature>
<accession>A0A0V1CU53</accession>
<keyword evidence="1" id="KW-1133">Transmembrane helix</keyword>
<evidence type="ECO:0000313" key="3">
    <source>
        <dbReference type="Proteomes" id="UP000054653"/>
    </source>
</evidence>
<proteinExistence type="predicted"/>
<name>A0A0V1CU53_TRIBR</name>
<evidence type="ECO:0000313" key="2">
    <source>
        <dbReference type="EMBL" id="KRY52712.1"/>
    </source>
</evidence>
<keyword evidence="3" id="KW-1185">Reference proteome</keyword>
<dbReference type="EMBL" id="JYDI01000100">
    <property type="protein sequence ID" value="KRY52712.1"/>
    <property type="molecule type" value="Genomic_DNA"/>
</dbReference>
<dbReference type="Proteomes" id="UP000054653">
    <property type="component" value="Unassembled WGS sequence"/>
</dbReference>
<evidence type="ECO:0000256" key="1">
    <source>
        <dbReference type="SAM" id="Phobius"/>
    </source>
</evidence>
<dbReference type="AlphaFoldDB" id="A0A0V1CU53"/>
<comment type="caution">
    <text evidence="2">The sequence shown here is derived from an EMBL/GenBank/DDBJ whole genome shotgun (WGS) entry which is preliminary data.</text>
</comment>